<dbReference type="HAMAP" id="MF_00731">
    <property type="entry name" value="MenE"/>
    <property type="match status" value="1"/>
</dbReference>
<dbReference type="GO" id="GO:0009234">
    <property type="term" value="P:menaquinone biosynthetic process"/>
    <property type="evidence" value="ECO:0007669"/>
    <property type="project" value="UniProtKB-UniRule"/>
</dbReference>
<dbReference type="InterPro" id="IPR045851">
    <property type="entry name" value="AMP-bd_C_sf"/>
</dbReference>
<evidence type="ECO:0000313" key="8">
    <source>
        <dbReference type="EMBL" id="OCS92905.1"/>
    </source>
</evidence>
<comment type="catalytic activity">
    <reaction evidence="5">
        <text>2-succinylbenzoate + ATP + CoA = 2-succinylbenzoyl-CoA + AMP + diphosphate</text>
        <dbReference type="Rhea" id="RHEA:17009"/>
        <dbReference type="ChEBI" id="CHEBI:18325"/>
        <dbReference type="ChEBI" id="CHEBI:30616"/>
        <dbReference type="ChEBI" id="CHEBI:33019"/>
        <dbReference type="ChEBI" id="CHEBI:57287"/>
        <dbReference type="ChEBI" id="CHEBI:57364"/>
        <dbReference type="ChEBI" id="CHEBI:456215"/>
        <dbReference type="EC" id="6.2.1.26"/>
    </reaction>
</comment>
<evidence type="ECO:0000256" key="1">
    <source>
        <dbReference type="ARBA" id="ARBA00022428"/>
    </source>
</evidence>
<dbReference type="InterPro" id="IPR010192">
    <property type="entry name" value="MenE"/>
</dbReference>
<feature type="domain" description="AMP-dependent synthetase/ligase" evidence="6">
    <location>
        <begin position="10"/>
        <end position="345"/>
    </location>
</feature>
<dbReference type="PANTHER" id="PTHR43201:SF5">
    <property type="entry name" value="MEDIUM-CHAIN ACYL-COA LIGASE ACSF2, MITOCHONDRIAL"/>
    <property type="match status" value="1"/>
</dbReference>
<comment type="similarity">
    <text evidence="5">Belongs to the ATP-dependent AMP-binding enzyme family. MenE subfamily.</text>
</comment>
<dbReference type="Proteomes" id="UP000093482">
    <property type="component" value="Unassembled WGS sequence"/>
</dbReference>
<dbReference type="NCBIfam" id="TIGR01923">
    <property type="entry name" value="menE"/>
    <property type="match status" value="1"/>
</dbReference>
<accession>A0A1C0Z0G5</accession>
<dbReference type="UniPathway" id="UPA01057">
    <property type="reaction ID" value="UER00166"/>
</dbReference>
<evidence type="ECO:0000313" key="9">
    <source>
        <dbReference type="Proteomes" id="UP000093482"/>
    </source>
</evidence>
<protein>
    <recommendedName>
        <fullName evidence="5">2-succinylbenzoate--CoA ligase</fullName>
        <ecNumber evidence="5">6.2.1.26</ecNumber>
    </recommendedName>
    <alternativeName>
        <fullName evidence="5">o-succinylbenzoyl-CoA synthetase</fullName>
        <shortName evidence="5">OSB-CoA synthetase</shortName>
    </alternativeName>
</protein>
<dbReference type="PANTHER" id="PTHR43201">
    <property type="entry name" value="ACYL-COA SYNTHETASE"/>
    <property type="match status" value="1"/>
</dbReference>
<dbReference type="UniPathway" id="UPA00079"/>
<comment type="caution">
    <text evidence="8">The sequence shown here is derived from an EMBL/GenBank/DDBJ whole genome shotgun (WGS) entry which is preliminary data.</text>
</comment>
<dbReference type="RefSeq" id="WP_066462111.1">
    <property type="nucleotide sequence ID" value="NZ_MATO01000013.1"/>
</dbReference>
<dbReference type="EMBL" id="MATO01000013">
    <property type="protein sequence ID" value="OCS92905.1"/>
    <property type="molecule type" value="Genomic_DNA"/>
</dbReference>
<dbReference type="InterPro" id="IPR042099">
    <property type="entry name" value="ANL_N_sf"/>
</dbReference>
<evidence type="ECO:0000256" key="4">
    <source>
        <dbReference type="ARBA" id="ARBA00022840"/>
    </source>
</evidence>
<dbReference type="NCBIfam" id="NF002966">
    <property type="entry name" value="PRK03640.1"/>
    <property type="match status" value="1"/>
</dbReference>
<dbReference type="AlphaFoldDB" id="A0A1C0Z0G5"/>
<dbReference type="InterPro" id="IPR025110">
    <property type="entry name" value="AMP-bd_C"/>
</dbReference>
<comment type="pathway">
    <text evidence="5">Quinol/quinone metabolism; menaquinone biosynthesis.</text>
</comment>
<evidence type="ECO:0000256" key="3">
    <source>
        <dbReference type="ARBA" id="ARBA00022741"/>
    </source>
</evidence>
<evidence type="ECO:0000256" key="5">
    <source>
        <dbReference type="HAMAP-Rule" id="MF_00731"/>
    </source>
</evidence>
<dbReference type="InterPro" id="IPR000873">
    <property type="entry name" value="AMP-dep_synth/lig_dom"/>
</dbReference>
<reference evidence="8 9" key="1">
    <citation type="submission" date="2016-07" db="EMBL/GenBank/DDBJ databases">
        <title>Caryophanon latum genome sequencing.</title>
        <authorList>
            <person name="Verma A."/>
            <person name="Pal Y."/>
            <person name="Krishnamurthi S."/>
        </authorList>
    </citation>
    <scope>NUCLEOTIDE SEQUENCE [LARGE SCALE GENOMIC DNA]</scope>
    <source>
        <strain evidence="8 9">DSM 14151</strain>
    </source>
</reference>
<evidence type="ECO:0000256" key="2">
    <source>
        <dbReference type="ARBA" id="ARBA00022598"/>
    </source>
</evidence>
<dbReference type="InterPro" id="IPR020845">
    <property type="entry name" value="AMP-binding_CS"/>
</dbReference>
<proteinExistence type="inferred from homology"/>
<gene>
    <name evidence="5" type="primary">menE</name>
    <name evidence="8" type="ORF">A6K76_05795</name>
</gene>
<sequence length="479" mass="52951">MEQIPNWLMQRAHLTPQREALRFEGNSWTFQQLYDEALQLARKLTHCGVQQQTRVAILGYSTAQLVQIIYASMHLQLEMVMLNNRLSAEELQYQLDDSEATVVLVDERFASSVVHSSVLTFSDVEQADEADVHISPLWHHDATMTIMYTSGTTGYPKGVRQTVRNHEASALASALNLGLRHDDAWLCATPIFHISGFSTLTKSLIYGMTVDLYEKFDATAAAKSIASGRVTMISVVALTLGRLLNVMEEERLVAHSRFVACLAGGGPIPHAYLQRAQSLHMPVLQTYGMTETSSQTTTLQADEAFVKLGSAGKPLFFNAIRIDGATKPGEEGEICIQGPHVTPGYIGRFAERQTTTDGWLYSGDIGYIDEDGYLFVVDRRADLIISGGENIYPAQIESVLHSHPAVLEAGVCGLADVLWGQVPIAFVVVKEDVTVEELHEYCKQKLAKYKVPTAIYIVDALPRNGANKLLRRELPDLLS</sequence>
<dbReference type="OrthoDB" id="9762242at2"/>
<dbReference type="GO" id="GO:0031956">
    <property type="term" value="F:medium-chain fatty acid-CoA ligase activity"/>
    <property type="evidence" value="ECO:0007669"/>
    <property type="project" value="TreeGrafter"/>
</dbReference>
<dbReference type="PROSITE" id="PS00455">
    <property type="entry name" value="AMP_BINDING"/>
    <property type="match status" value="1"/>
</dbReference>
<name>A0A1C0Z0G5_9BACL</name>
<dbReference type="Gene3D" id="3.40.50.12780">
    <property type="entry name" value="N-terminal domain of ligase-like"/>
    <property type="match status" value="1"/>
</dbReference>
<dbReference type="Gene3D" id="3.30.300.30">
    <property type="match status" value="1"/>
</dbReference>
<feature type="domain" description="AMP-binding enzyme C-terminal" evidence="7">
    <location>
        <begin position="395"/>
        <end position="468"/>
    </location>
</feature>
<dbReference type="EC" id="6.2.1.26" evidence="5"/>
<comment type="pathway">
    <text evidence="5">Quinol/quinone metabolism; 1,4-dihydroxy-2-naphthoate biosynthesis; 1,4-dihydroxy-2-naphthoate from chorismate: step 5/7.</text>
</comment>
<evidence type="ECO:0000259" key="7">
    <source>
        <dbReference type="Pfam" id="PF13193"/>
    </source>
</evidence>
<dbReference type="Pfam" id="PF13193">
    <property type="entry name" value="AMP-binding_C"/>
    <property type="match status" value="1"/>
</dbReference>
<comment type="function">
    <text evidence="5">Converts 2-succinylbenzoate (OSB) to 2-succinylbenzoyl-CoA (OSB-CoA).</text>
</comment>
<dbReference type="Pfam" id="PF00501">
    <property type="entry name" value="AMP-binding"/>
    <property type="match status" value="1"/>
</dbReference>
<keyword evidence="9" id="KW-1185">Reference proteome</keyword>
<dbReference type="GO" id="GO:0005524">
    <property type="term" value="F:ATP binding"/>
    <property type="evidence" value="ECO:0007669"/>
    <property type="project" value="UniProtKB-KW"/>
</dbReference>
<keyword evidence="1 5" id="KW-0474">Menaquinone biosynthesis</keyword>
<keyword evidence="3 5" id="KW-0547">Nucleotide-binding</keyword>
<dbReference type="GO" id="GO:0008756">
    <property type="term" value="F:o-succinylbenzoate-CoA ligase activity"/>
    <property type="evidence" value="ECO:0007669"/>
    <property type="project" value="UniProtKB-UniRule"/>
</dbReference>
<dbReference type="SUPFAM" id="SSF56801">
    <property type="entry name" value="Acetyl-CoA synthetase-like"/>
    <property type="match status" value="1"/>
</dbReference>
<dbReference type="GO" id="GO:0006631">
    <property type="term" value="P:fatty acid metabolic process"/>
    <property type="evidence" value="ECO:0007669"/>
    <property type="project" value="TreeGrafter"/>
</dbReference>
<keyword evidence="2 5" id="KW-0436">Ligase</keyword>
<evidence type="ECO:0000259" key="6">
    <source>
        <dbReference type="Pfam" id="PF00501"/>
    </source>
</evidence>
<organism evidence="8 9">
    <name type="scientific">Caryophanon latum</name>
    <dbReference type="NCBI Taxonomy" id="33977"/>
    <lineage>
        <taxon>Bacteria</taxon>
        <taxon>Bacillati</taxon>
        <taxon>Bacillota</taxon>
        <taxon>Bacilli</taxon>
        <taxon>Bacillales</taxon>
        <taxon>Caryophanaceae</taxon>
        <taxon>Caryophanon</taxon>
    </lineage>
</organism>
<keyword evidence="4 5" id="KW-0067">ATP-binding</keyword>